<sequence>MTRLRKMGPSALVVWCAAALTTAAFCQSGLAQDTSAYASQTALGKAEVVHAQVRVVAIHPATNSVTLRGPYGHLADVDVNPQLADVKKLRVGDRLNVAYQQALLLHVDKVTTRGVRERIETTVAMPASAGYASSAHRVQIVATVLKIDRKSRMVTLRGPKHQQVLRAAASIPLNELKVGDSVRAEFVSAAAVEVVRQ</sequence>
<dbReference type="EMBL" id="MCAS01000037">
    <property type="protein sequence ID" value="RKF36681.1"/>
    <property type="molecule type" value="Genomic_DNA"/>
</dbReference>
<reference evidence="2 3" key="1">
    <citation type="submission" date="2016-07" db="EMBL/GenBank/DDBJ databases">
        <title>Genome analysis of Burkholderia fungorum ES3-20.</title>
        <authorList>
            <person name="Xu D."/>
            <person name="Yao R."/>
            <person name="Zheng S."/>
        </authorList>
    </citation>
    <scope>NUCLEOTIDE SEQUENCE [LARGE SCALE GENOMIC DNA]</scope>
    <source>
        <strain evidence="2 3">ES3-20</strain>
    </source>
</reference>
<dbReference type="AlphaFoldDB" id="A0A3R7GPM7"/>
<proteinExistence type="predicted"/>
<feature type="chain" id="PRO_5018566098" description="Copper-binding protein" evidence="1">
    <location>
        <begin position="32"/>
        <end position="197"/>
    </location>
</feature>
<organism evidence="2 3">
    <name type="scientific">Paraburkholderia fungorum</name>
    <dbReference type="NCBI Taxonomy" id="134537"/>
    <lineage>
        <taxon>Bacteria</taxon>
        <taxon>Pseudomonadati</taxon>
        <taxon>Pseudomonadota</taxon>
        <taxon>Betaproteobacteria</taxon>
        <taxon>Burkholderiales</taxon>
        <taxon>Burkholderiaceae</taxon>
        <taxon>Paraburkholderia</taxon>
    </lineage>
</organism>
<evidence type="ECO:0008006" key="4">
    <source>
        <dbReference type="Google" id="ProtNLM"/>
    </source>
</evidence>
<dbReference type="RefSeq" id="WP_120347596.1">
    <property type="nucleotide sequence ID" value="NZ_MCAS01000037.1"/>
</dbReference>
<dbReference type="Proteomes" id="UP000283709">
    <property type="component" value="Unassembled WGS sequence"/>
</dbReference>
<gene>
    <name evidence="2" type="ORF">BCY88_35170</name>
</gene>
<accession>A0A3R7GPM7</accession>
<keyword evidence="1" id="KW-0732">Signal</keyword>
<feature type="signal peptide" evidence="1">
    <location>
        <begin position="1"/>
        <end position="31"/>
    </location>
</feature>
<protein>
    <recommendedName>
        <fullName evidence="4">Copper-binding protein</fullName>
    </recommendedName>
</protein>
<evidence type="ECO:0000256" key="1">
    <source>
        <dbReference type="SAM" id="SignalP"/>
    </source>
</evidence>
<evidence type="ECO:0000313" key="3">
    <source>
        <dbReference type="Proteomes" id="UP000283709"/>
    </source>
</evidence>
<name>A0A3R7GPM7_9BURK</name>
<dbReference type="OrthoDB" id="9113660at2"/>
<comment type="caution">
    <text evidence="2">The sequence shown here is derived from an EMBL/GenBank/DDBJ whole genome shotgun (WGS) entry which is preliminary data.</text>
</comment>
<evidence type="ECO:0000313" key="2">
    <source>
        <dbReference type="EMBL" id="RKF36681.1"/>
    </source>
</evidence>